<dbReference type="InterPro" id="IPR011051">
    <property type="entry name" value="RmlC_Cupin_sf"/>
</dbReference>
<feature type="region of interest" description="Disordered" evidence="2">
    <location>
        <begin position="187"/>
        <end position="218"/>
    </location>
</feature>
<dbReference type="Pfam" id="PF07883">
    <property type="entry name" value="Cupin_2"/>
    <property type="match status" value="1"/>
</dbReference>
<evidence type="ECO:0000313" key="4">
    <source>
        <dbReference type="EMBL" id="GIH32769.1"/>
    </source>
</evidence>
<keyword evidence="5" id="KW-1185">Reference proteome</keyword>
<dbReference type="InterPro" id="IPR014710">
    <property type="entry name" value="RmlC-like_jellyroll"/>
</dbReference>
<dbReference type="SUPFAM" id="SSF51182">
    <property type="entry name" value="RmlC-like cupins"/>
    <property type="match status" value="1"/>
</dbReference>
<keyword evidence="1" id="KW-0238">DNA-binding</keyword>
<dbReference type="PANTHER" id="PTHR46797:SF1">
    <property type="entry name" value="METHYLPHOSPHONATE SYNTHASE"/>
    <property type="match status" value="1"/>
</dbReference>
<organism evidence="4 5">
    <name type="scientific">Microbispora amethystogenes</name>
    <dbReference type="NCBI Taxonomy" id="1427754"/>
    <lineage>
        <taxon>Bacteria</taxon>
        <taxon>Bacillati</taxon>
        <taxon>Actinomycetota</taxon>
        <taxon>Actinomycetes</taxon>
        <taxon>Streptosporangiales</taxon>
        <taxon>Streptosporangiaceae</taxon>
        <taxon>Microbispora</taxon>
    </lineage>
</organism>
<dbReference type="SUPFAM" id="SSF47413">
    <property type="entry name" value="lambda repressor-like DNA-binding domains"/>
    <property type="match status" value="1"/>
</dbReference>
<dbReference type="EMBL" id="BOOB01000018">
    <property type="protein sequence ID" value="GIH32769.1"/>
    <property type="molecule type" value="Genomic_DNA"/>
</dbReference>
<dbReference type="Pfam" id="PF01381">
    <property type="entry name" value="HTH_3"/>
    <property type="match status" value="1"/>
</dbReference>
<evidence type="ECO:0000256" key="1">
    <source>
        <dbReference type="ARBA" id="ARBA00023125"/>
    </source>
</evidence>
<feature type="compositionally biased region" description="Low complexity" evidence="2">
    <location>
        <begin position="200"/>
        <end position="218"/>
    </location>
</feature>
<dbReference type="InterPro" id="IPR010982">
    <property type="entry name" value="Lambda_DNA-bd_dom_sf"/>
</dbReference>
<dbReference type="CDD" id="cd00093">
    <property type="entry name" value="HTH_XRE"/>
    <property type="match status" value="1"/>
</dbReference>
<dbReference type="RefSeq" id="WP_204285832.1">
    <property type="nucleotide sequence ID" value="NZ_BAABEJ010000010.1"/>
</dbReference>
<proteinExistence type="predicted"/>
<protein>
    <recommendedName>
        <fullName evidence="3">HTH cro/C1-type domain-containing protein</fullName>
    </recommendedName>
</protein>
<sequence length="218" mass="23783">MANDDAAVLASVGARLRALRRQNGSTLSRLAESTGISVSTLSRLESGERKPTLELLLPLARAYQVPLDELVGAPPVGDPRVRLKPITRWDSTIVPLTQHPGGLQAYKMILPVERCEPEPRTHEGYEWLYVLNGRLRLVLAEHDIVLKAGEAAEFDTRLPHWFGSTGEAPVEVLSLFGTQGERMHVRAKPRGAQETPAEPSRGTTATRRSGRVAGTLTG</sequence>
<dbReference type="Gene3D" id="1.10.260.40">
    <property type="entry name" value="lambda repressor-like DNA-binding domains"/>
    <property type="match status" value="1"/>
</dbReference>
<dbReference type="InterPro" id="IPR001387">
    <property type="entry name" value="Cro/C1-type_HTH"/>
</dbReference>
<reference evidence="4 5" key="1">
    <citation type="submission" date="2021-01" db="EMBL/GenBank/DDBJ databases">
        <title>Whole genome shotgun sequence of Microbispora amethystogenes NBRC 101907.</title>
        <authorList>
            <person name="Komaki H."/>
            <person name="Tamura T."/>
        </authorList>
    </citation>
    <scope>NUCLEOTIDE SEQUENCE [LARGE SCALE GENOMIC DNA]</scope>
    <source>
        <strain evidence="4 5">NBRC 101907</strain>
    </source>
</reference>
<dbReference type="Gene3D" id="2.60.120.10">
    <property type="entry name" value="Jelly Rolls"/>
    <property type="match status" value="1"/>
</dbReference>
<dbReference type="InterPro" id="IPR013096">
    <property type="entry name" value="Cupin_2"/>
</dbReference>
<dbReference type="CDD" id="cd02209">
    <property type="entry name" value="cupin_XRE_C"/>
    <property type="match status" value="1"/>
</dbReference>
<dbReference type="PROSITE" id="PS50943">
    <property type="entry name" value="HTH_CROC1"/>
    <property type="match status" value="1"/>
</dbReference>
<gene>
    <name evidence="4" type="ORF">Mam01_29330</name>
</gene>
<dbReference type="SMART" id="SM00530">
    <property type="entry name" value="HTH_XRE"/>
    <property type="match status" value="1"/>
</dbReference>
<comment type="caution">
    <text evidence="4">The sequence shown here is derived from an EMBL/GenBank/DDBJ whole genome shotgun (WGS) entry which is preliminary data.</text>
</comment>
<evidence type="ECO:0000313" key="5">
    <source>
        <dbReference type="Proteomes" id="UP000651728"/>
    </source>
</evidence>
<evidence type="ECO:0000259" key="3">
    <source>
        <dbReference type="PROSITE" id="PS50943"/>
    </source>
</evidence>
<evidence type="ECO:0000256" key="2">
    <source>
        <dbReference type="SAM" id="MobiDB-lite"/>
    </source>
</evidence>
<accession>A0ABQ4FDE7</accession>
<dbReference type="PANTHER" id="PTHR46797">
    <property type="entry name" value="HTH-TYPE TRANSCRIPTIONAL REGULATOR"/>
    <property type="match status" value="1"/>
</dbReference>
<name>A0ABQ4FDE7_9ACTN</name>
<dbReference type="Proteomes" id="UP000651728">
    <property type="component" value="Unassembled WGS sequence"/>
</dbReference>
<dbReference type="InterPro" id="IPR050807">
    <property type="entry name" value="TransReg_Diox_bact_type"/>
</dbReference>
<feature type="domain" description="HTH cro/C1-type" evidence="3">
    <location>
        <begin position="16"/>
        <end position="70"/>
    </location>
</feature>